<sequence length="729" mass="82126">MAPHRYSLSSSAAVRSEPAAGAAAAGRYYGEPHKFDPSFRGPVCRRSCTDILCCLIFIIVILSYVALGIVAWSHGDPRKVLYPTDSYGQFCGQKGTSNAKKPILFYFNILKCANPTILINLQCPTTQMCVSQCPDKFATYTEMQLQHKLGKSYWDYYRQFCKPGFNNPDKPVSQVLRDEDCPSMIIPSRPFLQRCLPHFSTLNGTVTVANRTRFRDALEIPHSVSELQHAAKGITGLVDTREMGMKIMEDYAKSWTWILIGLLISLAVSLVFILLLRFTAGLLLWTTIISVVLLLAYGMWYCSVVWSQLRHTPGSDVAIAEVGLQTDLQVYLQLRQTWIVFLVSLGVTEASILAMLIFLRRRVRVSIALLREASKAIGHIMSTLFFPVVTFLLLTLCISCWAVTAVYLASSGEAIYKVTSPDVSCPYTNSTCNPETFNRTNISTSALCLGSQCLFAFYGGETSYHRHLPLLQLSNLLVFLWLVNFSLALEQCTLAGTFASYYWAKRKHQDIPACPLFSSFSRAVRYHTGSLAFGALILSVVQLLRIILEFLEQKLKGLDNSLSRFLMCCLKCCFWCLDKFIRYMNHNAYIMVAIYGQNFCTSAREAFFLLMRNVVRVAVLDRVTDFLLFLGKVLIAGGVGVFAFFFFTRKIPVIQEEVPNLNYYWVPLLTVVTGAYLIAHGFFSVYAMCVDTLFLCFCDDLERNDGSTEKPFLMSPELHRILGKPSRSR</sequence>
<accession>A0A8D3BE43</accession>
<keyword evidence="3" id="KW-0813">Transport</keyword>
<evidence type="ECO:0000313" key="13">
    <source>
        <dbReference type="Ensembl" id="ENSSMAP00000032742.2"/>
    </source>
</evidence>
<comment type="subcellular location">
    <subcellularLocation>
        <location evidence="1 12">Cell membrane</location>
        <topology evidence="1 12">Multi-pass membrane protein</topology>
    </subcellularLocation>
</comment>
<comment type="similarity">
    <text evidence="2 12">Belongs to the CTL (choline transporter-like) family.</text>
</comment>
<dbReference type="GeneTree" id="ENSGT00940000156600"/>
<feature type="transmembrane region" description="Helical" evidence="12">
    <location>
        <begin position="282"/>
        <end position="300"/>
    </location>
</feature>
<feature type="transmembrane region" description="Helical" evidence="12">
    <location>
        <begin position="338"/>
        <end position="359"/>
    </location>
</feature>
<evidence type="ECO:0000256" key="6">
    <source>
        <dbReference type="ARBA" id="ARBA00022692"/>
    </source>
</evidence>
<feature type="transmembrane region" description="Helical" evidence="12">
    <location>
        <begin position="478"/>
        <end position="503"/>
    </location>
</feature>
<dbReference type="Pfam" id="PF04515">
    <property type="entry name" value="Choline_transpo"/>
    <property type="match status" value="1"/>
</dbReference>
<evidence type="ECO:0000256" key="2">
    <source>
        <dbReference type="ARBA" id="ARBA00007168"/>
    </source>
</evidence>
<evidence type="ECO:0000256" key="5">
    <source>
        <dbReference type="ARBA" id="ARBA00022475"/>
    </source>
</evidence>
<keyword evidence="6 12" id="KW-0812">Transmembrane</keyword>
<feature type="transmembrane region" description="Helical" evidence="12">
    <location>
        <begin position="626"/>
        <end position="647"/>
    </location>
</feature>
<evidence type="ECO:0000256" key="7">
    <source>
        <dbReference type="ARBA" id="ARBA00022989"/>
    </source>
</evidence>
<keyword evidence="7 12" id="KW-1133">Transmembrane helix</keyword>
<evidence type="ECO:0000256" key="1">
    <source>
        <dbReference type="ARBA" id="ARBA00004651"/>
    </source>
</evidence>
<reference evidence="13" key="2">
    <citation type="submission" date="2025-08" db="UniProtKB">
        <authorList>
            <consortium name="Ensembl"/>
        </authorList>
    </citation>
    <scope>IDENTIFICATION</scope>
</reference>
<evidence type="ECO:0000256" key="11">
    <source>
        <dbReference type="ARBA" id="ARBA00037726"/>
    </source>
</evidence>
<name>A0A8D3BE43_SCOMX</name>
<evidence type="ECO:0000256" key="9">
    <source>
        <dbReference type="ARBA" id="ARBA00023180"/>
    </source>
</evidence>
<feature type="transmembrane region" description="Helical" evidence="12">
    <location>
        <begin position="524"/>
        <end position="548"/>
    </location>
</feature>
<comment type="catalytic activity">
    <reaction evidence="10">
        <text>choline(out) + n H(+)(in) = choline(in) + n H(+)(out)</text>
        <dbReference type="Rhea" id="RHEA:75463"/>
        <dbReference type="ChEBI" id="CHEBI:15354"/>
        <dbReference type="ChEBI" id="CHEBI:15378"/>
    </reaction>
</comment>
<evidence type="ECO:0000313" key="14">
    <source>
        <dbReference type="Proteomes" id="UP000694558"/>
    </source>
</evidence>
<keyword evidence="9" id="KW-0325">Glycoprotein</keyword>
<dbReference type="PANTHER" id="PTHR12385:SF42">
    <property type="entry name" value="CHOLINE TRANSPORTER-LIKE PROTEIN 5"/>
    <property type="match status" value="1"/>
</dbReference>
<proteinExistence type="inferred from homology"/>
<feature type="transmembrane region" description="Helical" evidence="12">
    <location>
        <begin position="668"/>
        <end position="688"/>
    </location>
</feature>
<dbReference type="GO" id="GO:0015297">
    <property type="term" value="F:antiporter activity"/>
    <property type="evidence" value="ECO:0007669"/>
    <property type="project" value="UniProtKB-KW"/>
</dbReference>
<reference evidence="13" key="1">
    <citation type="submission" date="2023-05" db="EMBL/GenBank/DDBJ databases">
        <title>High-quality long-read genome of Scophthalmus maximus.</title>
        <authorList>
            <person name="Lien S."/>
            <person name="Martinez P."/>
        </authorList>
    </citation>
    <scope>NUCLEOTIDE SEQUENCE [LARGE SCALE GENOMIC DNA]</scope>
</reference>
<protein>
    <recommendedName>
        <fullName evidence="12">Choline transporter-like protein</fullName>
    </recommendedName>
</protein>
<dbReference type="AlphaFoldDB" id="A0A8D3BE43"/>
<keyword evidence="4" id="KW-0050">Antiport</keyword>
<organism evidence="13 14">
    <name type="scientific">Scophthalmus maximus</name>
    <name type="common">Turbot</name>
    <name type="synonym">Psetta maxima</name>
    <dbReference type="NCBI Taxonomy" id="52904"/>
    <lineage>
        <taxon>Eukaryota</taxon>
        <taxon>Metazoa</taxon>
        <taxon>Chordata</taxon>
        <taxon>Craniata</taxon>
        <taxon>Vertebrata</taxon>
        <taxon>Euteleostomi</taxon>
        <taxon>Actinopterygii</taxon>
        <taxon>Neopterygii</taxon>
        <taxon>Teleostei</taxon>
        <taxon>Neoteleostei</taxon>
        <taxon>Acanthomorphata</taxon>
        <taxon>Carangaria</taxon>
        <taxon>Pleuronectiformes</taxon>
        <taxon>Pleuronectoidei</taxon>
        <taxon>Scophthalmidae</taxon>
        <taxon>Scophthalmus</taxon>
    </lineage>
</organism>
<dbReference type="InterPro" id="IPR007603">
    <property type="entry name" value="Choline_transptr-like"/>
</dbReference>
<feature type="transmembrane region" description="Helical" evidence="12">
    <location>
        <begin position="380"/>
        <end position="409"/>
    </location>
</feature>
<evidence type="ECO:0000256" key="8">
    <source>
        <dbReference type="ARBA" id="ARBA00023136"/>
    </source>
</evidence>
<evidence type="ECO:0000256" key="10">
    <source>
        <dbReference type="ARBA" id="ARBA00035093"/>
    </source>
</evidence>
<feature type="transmembrane region" description="Helical" evidence="12">
    <location>
        <begin position="589"/>
        <end position="611"/>
    </location>
</feature>
<comment type="function">
    <text evidence="12">Choline transporter.</text>
</comment>
<dbReference type="PANTHER" id="PTHR12385">
    <property type="entry name" value="CHOLINE TRANSPORTER-LIKE (SLC FAMILY 44)"/>
    <property type="match status" value="1"/>
</dbReference>
<feature type="transmembrane region" description="Helical" evidence="12">
    <location>
        <begin position="255"/>
        <end position="275"/>
    </location>
</feature>
<evidence type="ECO:0000256" key="4">
    <source>
        <dbReference type="ARBA" id="ARBA00022449"/>
    </source>
</evidence>
<keyword evidence="8 12" id="KW-0472">Membrane</keyword>
<dbReference type="Ensembl" id="ENSSMAT00000033148.2">
    <property type="protein sequence ID" value="ENSSMAP00000032742.2"/>
    <property type="gene ID" value="ENSSMAG00000020064.2"/>
</dbReference>
<dbReference type="GO" id="GO:0005886">
    <property type="term" value="C:plasma membrane"/>
    <property type="evidence" value="ECO:0007669"/>
    <property type="project" value="UniProtKB-SubCell"/>
</dbReference>
<feature type="transmembrane region" description="Helical" evidence="12">
    <location>
        <begin position="51"/>
        <end position="72"/>
    </location>
</feature>
<comment type="function">
    <text evidence="11">Choline/H+ antiporter.</text>
</comment>
<evidence type="ECO:0000256" key="12">
    <source>
        <dbReference type="RuleBase" id="RU368066"/>
    </source>
</evidence>
<evidence type="ECO:0000256" key="3">
    <source>
        <dbReference type="ARBA" id="ARBA00022448"/>
    </source>
</evidence>
<dbReference type="Proteomes" id="UP000694558">
    <property type="component" value="Chromosome 7"/>
</dbReference>
<keyword evidence="5" id="KW-1003">Cell membrane</keyword>